<reference evidence="1" key="1">
    <citation type="submission" date="2018-11" db="EMBL/GenBank/DDBJ databases">
        <authorList>
            <consortium name="Pathogen Informatics"/>
        </authorList>
    </citation>
    <scope>NUCLEOTIDE SEQUENCE</scope>
</reference>
<gene>
    <name evidence="1" type="ORF">PXEA_LOCUS30976</name>
</gene>
<proteinExistence type="predicted"/>
<organism evidence="1 2">
    <name type="scientific">Protopolystoma xenopodis</name>
    <dbReference type="NCBI Taxonomy" id="117903"/>
    <lineage>
        <taxon>Eukaryota</taxon>
        <taxon>Metazoa</taxon>
        <taxon>Spiralia</taxon>
        <taxon>Lophotrochozoa</taxon>
        <taxon>Platyhelminthes</taxon>
        <taxon>Monogenea</taxon>
        <taxon>Polyopisthocotylea</taxon>
        <taxon>Polystomatidea</taxon>
        <taxon>Polystomatidae</taxon>
        <taxon>Protopolystoma</taxon>
    </lineage>
</organism>
<sequence length="131" mass="14823">MRVCDRCVVPNVDVHVCQTFLLFASLGAGQSETRLWSLKQLTNHTTDDRDRLLNESEPAGLVPIFLLYFVGHTPHERRTRNASSHSFAGLCILHATEPGVTHLGHETGRLQRRACCRLEARCRITMPSEMR</sequence>
<dbReference type="AlphaFoldDB" id="A0A448XIM2"/>
<name>A0A448XIM2_9PLAT</name>
<evidence type="ECO:0000313" key="1">
    <source>
        <dbReference type="EMBL" id="VEL37536.1"/>
    </source>
</evidence>
<dbReference type="Proteomes" id="UP000784294">
    <property type="component" value="Unassembled WGS sequence"/>
</dbReference>
<comment type="caution">
    <text evidence="1">The sequence shown here is derived from an EMBL/GenBank/DDBJ whole genome shotgun (WGS) entry which is preliminary data.</text>
</comment>
<evidence type="ECO:0000313" key="2">
    <source>
        <dbReference type="Proteomes" id="UP000784294"/>
    </source>
</evidence>
<keyword evidence="2" id="KW-1185">Reference proteome</keyword>
<accession>A0A448XIM2</accession>
<dbReference type="EMBL" id="CAAALY010255270">
    <property type="protein sequence ID" value="VEL37536.1"/>
    <property type="molecule type" value="Genomic_DNA"/>
</dbReference>
<protein>
    <submittedName>
        <fullName evidence="1">Uncharacterized protein</fullName>
    </submittedName>
</protein>